<dbReference type="SMART" id="SM00248">
    <property type="entry name" value="ANK"/>
    <property type="match status" value="8"/>
</dbReference>
<dbReference type="PANTHER" id="PTHR24171">
    <property type="entry name" value="ANKYRIN REPEAT DOMAIN-CONTAINING PROTEIN 39-RELATED"/>
    <property type="match status" value="1"/>
</dbReference>
<accession>A0A1Q9D4S1</accession>
<dbReference type="PRINTS" id="PR01415">
    <property type="entry name" value="ANKYRIN"/>
</dbReference>
<dbReference type="InterPro" id="IPR002110">
    <property type="entry name" value="Ankyrin_rpt"/>
</dbReference>
<dbReference type="Proteomes" id="UP000186817">
    <property type="component" value="Unassembled WGS sequence"/>
</dbReference>
<dbReference type="PROSITE" id="PS50297">
    <property type="entry name" value="ANK_REP_REGION"/>
    <property type="match status" value="7"/>
</dbReference>
<reference evidence="3 4" key="1">
    <citation type="submission" date="2016-02" db="EMBL/GenBank/DDBJ databases">
        <title>Genome analysis of coral dinoflagellate symbionts highlights evolutionary adaptations to a symbiotic lifestyle.</title>
        <authorList>
            <person name="Aranda M."/>
            <person name="Li Y."/>
            <person name="Liew Y.J."/>
            <person name="Baumgarten S."/>
            <person name="Simakov O."/>
            <person name="Wilson M."/>
            <person name="Piel J."/>
            <person name="Ashoor H."/>
            <person name="Bougouffa S."/>
            <person name="Bajic V.B."/>
            <person name="Ryu T."/>
            <person name="Ravasi T."/>
            <person name="Bayer T."/>
            <person name="Micklem G."/>
            <person name="Kim H."/>
            <person name="Bhak J."/>
            <person name="Lajeunesse T.C."/>
            <person name="Voolstra C.R."/>
        </authorList>
    </citation>
    <scope>NUCLEOTIDE SEQUENCE [LARGE SCALE GENOMIC DNA]</scope>
    <source>
        <strain evidence="3 4">CCMP2467</strain>
    </source>
</reference>
<sequence length="778" mass="84251">MARLLAFLLIALAAGIRSKSDTPWPWEEHPVSSAEELQELLRTVLRTSAADTREEPDAAQERTLRERIASIREDWQSASACHRQLGGLMNTLTLACEGLQPKADWLLDYYPALPKKTCADSVSDIFAIGDELVETLRVSRDAVASVDVAGETLRRYQALSFLRSWLVDLTKTFQHALLWAGFWDGDPENRTTQAALSNFAKAIEHATVHPNSFLGRAIEASENLDACYKDTQTSVLAGNMWSIASMSFVLGMRERAQGTVIALVNKQITGERSLSQSVLSTHEIPTVGLAAWGLGFWSPKVMLVDLMGTCDQTSPRLQQRLLARLPSWGKSMTNWSPEAFAMRSRLRWQCIDCSGTCSLDEALAEHVEKLVKAKEEQDQKDQELRQAGSPQFAAMATSALIRSQEEAALADKLASSARKLALDPDALFKLIKLSQELKAGQQHLLGEAFTWNWRETRTSAEQLLHQNADPSSPDRLGHTALMCAADKGHLKVVEVLLSAGAQVEARSDAGETALTVAATSGHLNVVRSLVLDGAEPEACNANCLIEVARRSHLNVLKALPKEVQDERGRTALVVAARQGHSHVVDFLVRAGAKLEAHDQYGYTALMSAAFCNELEVAEVLIKAGAQLDAACSEGTALTLAADYGHLRVVEALLRAGAQLEARDETGKTALIVAAMNGRLDVVEALLEAGAQLEARDKQGSTALIWAACEKHQEVVTALVLDGAEIAARGADGFTALTWAVSEGQLQLVNALLKAGAHAEALDKQLAEALGHSLIADIL</sequence>
<evidence type="ECO:0000256" key="2">
    <source>
        <dbReference type="ARBA" id="ARBA00023043"/>
    </source>
</evidence>
<evidence type="ECO:0000256" key="1">
    <source>
        <dbReference type="ARBA" id="ARBA00022737"/>
    </source>
</evidence>
<dbReference type="SUPFAM" id="SSF48403">
    <property type="entry name" value="Ankyrin repeat"/>
    <property type="match status" value="1"/>
</dbReference>
<dbReference type="AlphaFoldDB" id="A0A1Q9D4S1"/>
<organism evidence="3 4">
    <name type="scientific">Symbiodinium microadriaticum</name>
    <name type="common">Dinoflagellate</name>
    <name type="synonym">Zooxanthella microadriatica</name>
    <dbReference type="NCBI Taxonomy" id="2951"/>
    <lineage>
        <taxon>Eukaryota</taxon>
        <taxon>Sar</taxon>
        <taxon>Alveolata</taxon>
        <taxon>Dinophyceae</taxon>
        <taxon>Suessiales</taxon>
        <taxon>Symbiodiniaceae</taxon>
        <taxon>Symbiodinium</taxon>
    </lineage>
</organism>
<keyword evidence="4" id="KW-1185">Reference proteome</keyword>
<comment type="caution">
    <text evidence="3">The sequence shown here is derived from an EMBL/GenBank/DDBJ whole genome shotgun (WGS) entry which is preliminary data.</text>
</comment>
<dbReference type="InterPro" id="IPR036770">
    <property type="entry name" value="Ankyrin_rpt-contain_sf"/>
</dbReference>
<dbReference type="Pfam" id="PF00023">
    <property type="entry name" value="Ank"/>
    <property type="match status" value="2"/>
</dbReference>
<evidence type="ECO:0000313" key="3">
    <source>
        <dbReference type="EMBL" id="OLP90188.1"/>
    </source>
</evidence>
<dbReference type="PANTHER" id="PTHR24171:SF9">
    <property type="entry name" value="ANKYRIN REPEAT DOMAIN-CONTAINING PROTEIN 39"/>
    <property type="match status" value="1"/>
</dbReference>
<protein>
    <submittedName>
        <fullName evidence="3">Ankyrin repeat domain-containing protein 50</fullName>
    </submittedName>
</protein>
<dbReference type="PROSITE" id="PS50088">
    <property type="entry name" value="ANK_REPEAT"/>
    <property type="match status" value="8"/>
</dbReference>
<dbReference type="OrthoDB" id="6718656at2759"/>
<dbReference type="Gene3D" id="1.25.40.20">
    <property type="entry name" value="Ankyrin repeat-containing domain"/>
    <property type="match status" value="4"/>
</dbReference>
<proteinExistence type="predicted"/>
<keyword evidence="2" id="KW-0040">ANK repeat</keyword>
<evidence type="ECO:0000313" key="4">
    <source>
        <dbReference type="Proteomes" id="UP000186817"/>
    </source>
</evidence>
<dbReference type="Pfam" id="PF12796">
    <property type="entry name" value="Ank_2"/>
    <property type="match status" value="3"/>
</dbReference>
<dbReference type="EMBL" id="LSRX01000725">
    <property type="protein sequence ID" value="OLP90188.1"/>
    <property type="molecule type" value="Genomic_DNA"/>
</dbReference>
<keyword evidence="1" id="KW-0677">Repeat</keyword>
<gene>
    <name evidence="3" type="primary">ANKRD50</name>
    <name evidence="3" type="ORF">AK812_SmicGene28294</name>
</gene>
<name>A0A1Q9D4S1_SYMMI</name>